<proteinExistence type="predicted"/>
<keyword evidence="2" id="KW-1185">Reference proteome</keyword>
<reference evidence="1" key="1">
    <citation type="submission" date="2022-08" db="EMBL/GenBank/DDBJ databases">
        <authorList>
            <person name="Gutierrez-Valencia J."/>
        </authorList>
    </citation>
    <scope>NUCLEOTIDE SEQUENCE</scope>
</reference>
<sequence length="106" mass="11884">VDFTAIAYPIIDPPPPHLLHPLRRSSTRVHPPAAALPYPPPQQLPLLVLAPRRLPGAGFFHIRRRLMGEKGKSRILYSNPQAGKEQLLCSWIPGNELINERLNGLF</sequence>
<name>A0AAV0NUJ8_9ROSI</name>
<gene>
    <name evidence="1" type="ORF">LITE_LOCUS35136</name>
</gene>
<evidence type="ECO:0000313" key="1">
    <source>
        <dbReference type="EMBL" id="CAI0461903.1"/>
    </source>
</evidence>
<protein>
    <submittedName>
        <fullName evidence="1">Uncharacterized protein</fullName>
    </submittedName>
</protein>
<dbReference type="AlphaFoldDB" id="A0AAV0NUJ8"/>
<comment type="caution">
    <text evidence="1">The sequence shown here is derived from an EMBL/GenBank/DDBJ whole genome shotgun (WGS) entry which is preliminary data.</text>
</comment>
<organism evidence="1 2">
    <name type="scientific">Linum tenue</name>
    <dbReference type="NCBI Taxonomy" id="586396"/>
    <lineage>
        <taxon>Eukaryota</taxon>
        <taxon>Viridiplantae</taxon>
        <taxon>Streptophyta</taxon>
        <taxon>Embryophyta</taxon>
        <taxon>Tracheophyta</taxon>
        <taxon>Spermatophyta</taxon>
        <taxon>Magnoliopsida</taxon>
        <taxon>eudicotyledons</taxon>
        <taxon>Gunneridae</taxon>
        <taxon>Pentapetalae</taxon>
        <taxon>rosids</taxon>
        <taxon>fabids</taxon>
        <taxon>Malpighiales</taxon>
        <taxon>Linaceae</taxon>
        <taxon>Linum</taxon>
    </lineage>
</organism>
<dbReference type="Proteomes" id="UP001154282">
    <property type="component" value="Unassembled WGS sequence"/>
</dbReference>
<evidence type="ECO:0000313" key="2">
    <source>
        <dbReference type="Proteomes" id="UP001154282"/>
    </source>
</evidence>
<accession>A0AAV0NUJ8</accession>
<feature type="non-terminal residue" evidence="1">
    <location>
        <position position="1"/>
    </location>
</feature>
<dbReference type="EMBL" id="CAMGYJ010000008">
    <property type="protein sequence ID" value="CAI0461903.1"/>
    <property type="molecule type" value="Genomic_DNA"/>
</dbReference>